<keyword evidence="1" id="KW-0805">Transcription regulation</keyword>
<dbReference type="EMBL" id="JACHBR010000001">
    <property type="protein sequence ID" value="MBB5627617.1"/>
    <property type="molecule type" value="Genomic_DNA"/>
</dbReference>
<dbReference type="InterPro" id="IPR041347">
    <property type="entry name" value="MftR_C"/>
</dbReference>
<dbReference type="Pfam" id="PF17754">
    <property type="entry name" value="TetR_C_14"/>
    <property type="match status" value="1"/>
</dbReference>
<dbReference type="AlphaFoldDB" id="A0A7W8Z592"/>
<dbReference type="Proteomes" id="UP000588112">
    <property type="component" value="Unassembled WGS sequence"/>
</dbReference>
<dbReference type="GO" id="GO:0003700">
    <property type="term" value="F:DNA-binding transcription factor activity"/>
    <property type="evidence" value="ECO:0007669"/>
    <property type="project" value="TreeGrafter"/>
</dbReference>
<name>A0A7W8Z592_9ACTN</name>
<dbReference type="Pfam" id="PF00440">
    <property type="entry name" value="TetR_N"/>
    <property type="match status" value="1"/>
</dbReference>
<evidence type="ECO:0000256" key="1">
    <source>
        <dbReference type="ARBA" id="ARBA00023015"/>
    </source>
</evidence>
<evidence type="ECO:0000259" key="5">
    <source>
        <dbReference type="PROSITE" id="PS50977"/>
    </source>
</evidence>
<evidence type="ECO:0000256" key="2">
    <source>
        <dbReference type="ARBA" id="ARBA00023125"/>
    </source>
</evidence>
<organism evidence="6 7">
    <name type="scientific">Sphaerisporangium krabiense</name>
    <dbReference type="NCBI Taxonomy" id="763782"/>
    <lineage>
        <taxon>Bacteria</taxon>
        <taxon>Bacillati</taxon>
        <taxon>Actinomycetota</taxon>
        <taxon>Actinomycetes</taxon>
        <taxon>Streptosporangiales</taxon>
        <taxon>Streptosporangiaceae</taxon>
        <taxon>Sphaerisporangium</taxon>
    </lineage>
</organism>
<dbReference type="InterPro" id="IPR001647">
    <property type="entry name" value="HTH_TetR"/>
</dbReference>
<evidence type="ECO:0000256" key="3">
    <source>
        <dbReference type="ARBA" id="ARBA00023163"/>
    </source>
</evidence>
<reference evidence="6 7" key="1">
    <citation type="submission" date="2020-08" db="EMBL/GenBank/DDBJ databases">
        <title>Sequencing the genomes of 1000 actinobacteria strains.</title>
        <authorList>
            <person name="Klenk H.-P."/>
        </authorList>
    </citation>
    <scope>NUCLEOTIDE SEQUENCE [LARGE SCALE GENOMIC DNA]</scope>
    <source>
        <strain evidence="6 7">DSM 45790</strain>
    </source>
</reference>
<dbReference type="Gene3D" id="1.10.357.10">
    <property type="entry name" value="Tetracycline Repressor, domain 2"/>
    <property type="match status" value="1"/>
</dbReference>
<evidence type="ECO:0000256" key="4">
    <source>
        <dbReference type="PROSITE-ProRule" id="PRU00335"/>
    </source>
</evidence>
<keyword evidence="2 4" id="KW-0238">DNA-binding</keyword>
<dbReference type="PANTHER" id="PTHR30055">
    <property type="entry name" value="HTH-TYPE TRANSCRIPTIONAL REGULATOR RUTR"/>
    <property type="match status" value="1"/>
</dbReference>
<evidence type="ECO:0000313" key="6">
    <source>
        <dbReference type="EMBL" id="MBB5627617.1"/>
    </source>
</evidence>
<evidence type="ECO:0000313" key="7">
    <source>
        <dbReference type="Proteomes" id="UP000588112"/>
    </source>
</evidence>
<keyword evidence="3" id="KW-0804">Transcription</keyword>
<protein>
    <submittedName>
        <fullName evidence="6">AcrR family transcriptional regulator</fullName>
    </submittedName>
</protein>
<feature type="DNA-binding region" description="H-T-H motif" evidence="4">
    <location>
        <begin position="33"/>
        <end position="52"/>
    </location>
</feature>
<dbReference type="PANTHER" id="PTHR30055:SF238">
    <property type="entry name" value="MYCOFACTOCIN BIOSYNTHESIS TRANSCRIPTIONAL REGULATOR MFTR-RELATED"/>
    <property type="match status" value="1"/>
</dbReference>
<accession>A0A7W8Z592</accession>
<dbReference type="InterPro" id="IPR050109">
    <property type="entry name" value="HTH-type_TetR-like_transc_reg"/>
</dbReference>
<gene>
    <name evidence="6" type="ORF">BJ981_003316</name>
</gene>
<dbReference type="PROSITE" id="PS50977">
    <property type="entry name" value="HTH_TETR_2"/>
    <property type="match status" value="1"/>
</dbReference>
<sequence>MEGLRDRTRRAVRAEIAGRALRLFAERGFDATTVDDIARAAGMSKRSFFRYFPTKEDAVFGELEAMGEQVAEEIATRPPEEGPWECLHAVLRGWEARITAQVEGMRLIESTPALRARLLHKRDEARARIIGALAERGIPPLEADLAAAAAGSALDVVAREWIRADGTTDRLALVDRVFAMLRPAFLS</sequence>
<dbReference type="PRINTS" id="PR00455">
    <property type="entry name" value="HTHTETR"/>
</dbReference>
<dbReference type="InterPro" id="IPR036271">
    <property type="entry name" value="Tet_transcr_reg_TetR-rel_C_sf"/>
</dbReference>
<dbReference type="SUPFAM" id="SSF48498">
    <property type="entry name" value="Tetracyclin repressor-like, C-terminal domain"/>
    <property type="match status" value="1"/>
</dbReference>
<dbReference type="RefSeq" id="WP_204070697.1">
    <property type="nucleotide sequence ID" value="NZ_BOOS01000068.1"/>
</dbReference>
<proteinExistence type="predicted"/>
<feature type="domain" description="HTH tetR-type" evidence="5">
    <location>
        <begin position="10"/>
        <end position="70"/>
    </location>
</feature>
<comment type="caution">
    <text evidence="6">The sequence shown here is derived from an EMBL/GenBank/DDBJ whole genome shotgun (WGS) entry which is preliminary data.</text>
</comment>
<dbReference type="SUPFAM" id="SSF46689">
    <property type="entry name" value="Homeodomain-like"/>
    <property type="match status" value="1"/>
</dbReference>
<dbReference type="GO" id="GO:0000976">
    <property type="term" value="F:transcription cis-regulatory region binding"/>
    <property type="evidence" value="ECO:0007669"/>
    <property type="project" value="TreeGrafter"/>
</dbReference>
<keyword evidence="7" id="KW-1185">Reference proteome</keyword>
<dbReference type="InterPro" id="IPR009057">
    <property type="entry name" value="Homeodomain-like_sf"/>
</dbReference>